<evidence type="ECO:0000313" key="1">
    <source>
        <dbReference type="EMBL" id="JAG42412.1"/>
    </source>
</evidence>
<reference evidence="1" key="1">
    <citation type="journal article" date="2014" name="PLoS ONE">
        <title>Transcriptome-Based Identification of ABC Transporters in the Western Tarnished Plant Bug Lygus hesperus.</title>
        <authorList>
            <person name="Hull J.J."/>
            <person name="Chaney K."/>
            <person name="Geib S.M."/>
            <person name="Fabrick J.A."/>
            <person name="Brent C.S."/>
            <person name="Walsh D."/>
            <person name="Lavine L.C."/>
        </authorList>
    </citation>
    <scope>NUCLEOTIDE SEQUENCE</scope>
</reference>
<reference evidence="1" key="2">
    <citation type="submission" date="2014-07" db="EMBL/GenBank/DDBJ databases">
        <authorList>
            <person name="Hull J."/>
        </authorList>
    </citation>
    <scope>NUCLEOTIDE SEQUENCE</scope>
</reference>
<proteinExistence type="predicted"/>
<organism evidence="1">
    <name type="scientific">Lygus hesperus</name>
    <name type="common">Western plant bug</name>
    <dbReference type="NCBI Taxonomy" id="30085"/>
    <lineage>
        <taxon>Eukaryota</taxon>
        <taxon>Metazoa</taxon>
        <taxon>Ecdysozoa</taxon>
        <taxon>Arthropoda</taxon>
        <taxon>Hexapoda</taxon>
        <taxon>Insecta</taxon>
        <taxon>Pterygota</taxon>
        <taxon>Neoptera</taxon>
        <taxon>Paraneoptera</taxon>
        <taxon>Hemiptera</taxon>
        <taxon>Heteroptera</taxon>
        <taxon>Panheteroptera</taxon>
        <taxon>Cimicomorpha</taxon>
        <taxon>Miridae</taxon>
        <taxon>Mirini</taxon>
        <taxon>Lygus</taxon>
    </lineage>
</organism>
<feature type="non-terminal residue" evidence="1">
    <location>
        <position position="1"/>
    </location>
</feature>
<sequence length="119" mass="13361">HPFFSLSLLSPFSRQHHFLTPPTLSPLLQPFSVIASSPTPNSHLPSRILSYYLHLPPSPFPVLSQLLLPEFRCAPGLVIYKFLSQTNNVLLFKKLKQHLYSPQNTIQAVSSGLDPSENQ</sequence>
<dbReference type="AlphaFoldDB" id="A0A0A9ZAV7"/>
<accession>A0A0A9ZAV7</accession>
<name>A0A0A9ZAV7_LYGHE</name>
<gene>
    <name evidence="1" type="primary">glmU_2</name>
    <name evidence="1" type="ORF">CM83_105654</name>
</gene>
<dbReference type="EMBL" id="GBHO01001192">
    <property type="protein sequence ID" value="JAG42412.1"/>
    <property type="molecule type" value="Transcribed_RNA"/>
</dbReference>
<protein>
    <submittedName>
        <fullName evidence="1">Bifunctional protein GlmU</fullName>
    </submittedName>
</protein>
<feature type="non-terminal residue" evidence="1">
    <location>
        <position position="119"/>
    </location>
</feature>